<evidence type="ECO:0000259" key="6">
    <source>
        <dbReference type="PROSITE" id="PS50249"/>
    </source>
</evidence>
<dbReference type="GO" id="GO:0008237">
    <property type="term" value="F:metallopeptidase activity"/>
    <property type="evidence" value="ECO:0007669"/>
    <property type="project" value="UniProtKB-KW"/>
</dbReference>
<keyword evidence="5" id="KW-0482">Metalloprotease</keyword>
<dbReference type="PROSITE" id="PS50249">
    <property type="entry name" value="MPN"/>
    <property type="match status" value="1"/>
</dbReference>
<keyword evidence="1" id="KW-0645">Protease</keyword>
<dbReference type="PANTHER" id="PTHR30471:SF3">
    <property type="entry name" value="UPF0758 PROTEIN YEES-RELATED"/>
    <property type="match status" value="1"/>
</dbReference>
<proteinExistence type="predicted"/>
<dbReference type="KEGG" id="pgs:CPT03_03185"/>
<evidence type="ECO:0000256" key="4">
    <source>
        <dbReference type="ARBA" id="ARBA00022833"/>
    </source>
</evidence>
<evidence type="ECO:0000313" key="7">
    <source>
        <dbReference type="EMBL" id="ATP55534.1"/>
    </source>
</evidence>
<dbReference type="GO" id="GO:0046872">
    <property type="term" value="F:metal ion binding"/>
    <property type="evidence" value="ECO:0007669"/>
    <property type="project" value="UniProtKB-KW"/>
</dbReference>
<dbReference type="OrthoDB" id="9804482at2"/>
<keyword evidence="8" id="KW-1185">Reference proteome</keyword>
<dbReference type="InterPro" id="IPR037518">
    <property type="entry name" value="MPN"/>
</dbReference>
<dbReference type="PANTHER" id="PTHR30471">
    <property type="entry name" value="DNA REPAIR PROTEIN RADC"/>
    <property type="match status" value="1"/>
</dbReference>
<gene>
    <name evidence="7" type="ORF">CPT03_03185</name>
</gene>
<reference evidence="7 8" key="1">
    <citation type="submission" date="2017-10" db="EMBL/GenBank/DDBJ databases">
        <title>Whole genome of Pedobacter ginsengisoli T01R-27 isolated from tomato rhizosphere.</title>
        <authorList>
            <person name="Weon H.-Y."/>
            <person name="Lee S.A."/>
            <person name="Sang M.K."/>
            <person name="Song J."/>
        </authorList>
    </citation>
    <scope>NUCLEOTIDE SEQUENCE [LARGE SCALE GENOMIC DNA]</scope>
    <source>
        <strain evidence="7 8">T01R-27</strain>
    </source>
</reference>
<dbReference type="EMBL" id="CP024091">
    <property type="protein sequence ID" value="ATP55534.1"/>
    <property type="molecule type" value="Genomic_DNA"/>
</dbReference>
<organism evidence="7 8">
    <name type="scientific">Pedobacter ginsengisoli</name>
    <dbReference type="NCBI Taxonomy" id="363852"/>
    <lineage>
        <taxon>Bacteria</taxon>
        <taxon>Pseudomonadati</taxon>
        <taxon>Bacteroidota</taxon>
        <taxon>Sphingobacteriia</taxon>
        <taxon>Sphingobacteriales</taxon>
        <taxon>Sphingobacteriaceae</taxon>
        <taxon>Pedobacter</taxon>
    </lineage>
</organism>
<keyword evidence="2" id="KW-0479">Metal-binding</keyword>
<dbReference type="Gene3D" id="3.40.140.10">
    <property type="entry name" value="Cytidine Deaminase, domain 2"/>
    <property type="match status" value="1"/>
</dbReference>
<evidence type="ECO:0000313" key="8">
    <source>
        <dbReference type="Proteomes" id="UP000223749"/>
    </source>
</evidence>
<protein>
    <submittedName>
        <fullName evidence="7">DNA repair protein</fullName>
    </submittedName>
</protein>
<dbReference type="GO" id="GO:0006508">
    <property type="term" value="P:proteolysis"/>
    <property type="evidence" value="ECO:0007669"/>
    <property type="project" value="UniProtKB-KW"/>
</dbReference>
<dbReference type="CDD" id="cd08071">
    <property type="entry name" value="MPN_DUF2466"/>
    <property type="match status" value="1"/>
</dbReference>
<dbReference type="InterPro" id="IPR025657">
    <property type="entry name" value="RadC_JAB"/>
</dbReference>
<evidence type="ECO:0000256" key="3">
    <source>
        <dbReference type="ARBA" id="ARBA00022801"/>
    </source>
</evidence>
<dbReference type="InterPro" id="IPR001405">
    <property type="entry name" value="UPF0758"/>
</dbReference>
<accession>A0A2D1U1Z1</accession>
<dbReference type="AlphaFoldDB" id="A0A2D1U1Z1"/>
<keyword evidence="4" id="KW-0862">Zinc</keyword>
<evidence type="ECO:0000256" key="5">
    <source>
        <dbReference type="ARBA" id="ARBA00023049"/>
    </source>
</evidence>
<dbReference type="Proteomes" id="UP000223749">
    <property type="component" value="Chromosome"/>
</dbReference>
<dbReference type="Pfam" id="PF04002">
    <property type="entry name" value="RadC"/>
    <property type="match status" value="1"/>
</dbReference>
<sequence>MKAQHLNPLFQVSEISVSYQPKFKASERPRVTSSREAYKVLINNWDMQKIHFQEQFYVLMLNSAGRVIGISLISTGGKVATIADPKIIFSIALKAQAVSIILAHNHPSENLKPSQADANLTKRMVEAGKFLDLMVIDHLIITRDGFYSFGDEGLI</sequence>
<keyword evidence="3" id="KW-0378">Hydrolase</keyword>
<name>A0A2D1U1Z1_9SPHI</name>
<feature type="domain" description="MPN" evidence="6">
    <location>
        <begin position="30"/>
        <end position="155"/>
    </location>
</feature>
<evidence type="ECO:0000256" key="1">
    <source>
        <dbReference type="ARBA" id="ARBA00022670"/>
    </source>
</evidence>
<evidence type="ECO:0000256" key="2">
    <source>
        <dbReference type="ARBA" id="ARBA00022723"/>
    </source>
</evidence>